<reference evidence="4 5" key="1">
    <citation type="submission" date="2018-05" db="EMBL/GenBank/DDBJ databases">
        <title>Lujinxingia marina gen. nov. sp. nov., a new facultative anaerobic member of the class Deltaproteobacteria, and proposal of Lujinxingaceae fam. nov.</title>
        <authorList>
            <person name="Li C.-M."/>
        </authorList>
    </citation>
    <scope>NUCLEOTIDE SEQUENCE [LARGE SCALE GENOMIC DNA]</scope>
    <source>
        <strain evidence="4 5">B210</strain>
    </source>
</reference>
<gene>
    <name evidence="4" type="ORF">DL240_06050</name>
</gene>
<feature type="domain" description="UmuC" evidence="3">
    <location>
        <begin position="4"/>
        <end position="158"/>
    </location>
</feature>
<evidence type="ECO:0000256" key="1">
    <source>
        <dbReference type="ARBA" id="ARBA00010945"/>
    </source>
</evidence>
<protein>
    <submittedName>
        <fullName evidence="4">DNA repair nucleotidyltransferase</fullName>
    </submittedName>
</protein>
<dbReference type="InterPro" id="IPR043128">
    <property type="entry name" value="Rev_trsase/Diguanyl_cyclase"/>
</dbReference>
<evidence type="ECO:0000313" key="5">
    <source>
        <dbReference type="Proteomes" id="UP000249169"/>
    </source>
</evidence>
<proteinExistence type="inferred from homology"/>
<dbReference type="GO" id="GO:0016740">
    <property type="term" value="F:transferase activity"/>
    <property type="evidence" value="ECO:0007669"/>
    <property type="project" value="UniProtKB-KW"/>
</dbReference>
<dbReference type="SUPFAM" id="SSF56672">
    <property type="entry name" value="DNA/RNA polymerases"/>
    <property type="match status" value="1"/>
</dbReference>
<dbReference type="GO" id="GO:0006281">
    <property type="term" value="P:DNA repair"/>
    <property type="evidence" value="ECO:0007669"/>
    <property type="project" value="InterPro"/>
</dbReference>
<comment type="similarity">
    <text evidence="1">Belongs to the DNA polymerase type-Y family.</text>
</comment>
<comment type="caution">
    <text evidence="4">The sequence shown here is derived from an EMBL/GenBank/DDBJ whole genome shotgun (WGS) entry which is preliminary data.</text>
</comment>
<dbReference type="InterPro" id="IPR050356">
    <property type="entry name" value="SulA_CellDiv_inhibitor"/>
</dbReference>
<dbReference type="Gene3D" id="3.40.1170.60">
    <property type="match status" value="1"/>
</dbReference>
<dbReference type="AlphaFoldDB" id="A0A328CC33"/>
<evidence type="ECO:0000259" key="3">
    <source>
        <dbReference type="PROSITE" id="PS50173"/>
    </source>
</evidence>
<accession>A0A328CC33</accession>
<organism evidence="4 5">
    <name type="scientific">Lujinxingia litoralis</name>
    <dbReference type="NCBI Taxonomy" id="2211119"/>
    <lineage>
        <taxon>Bacteria</taxon>
        <taxon>Deltaproteobacteria</taxon>
        <taxon>Bradymonadales</taxon>
        <taxon>Lujinxingiaceae</taxon>
        <taxon>Lujinxingia</taxon>
    </lineage>
</organism>
<dbReference type="Pfam" id="PF00817">
    <property type="entry name" value="IMS"/>
    <property type="match status" value="1"/>
</dbReference>
<dbReference type="PROSITE" id="PS50173">
    <property type="entry name" value="UMUC"/>
    <property type="match status" value="1"/>
</dbReference>
<dbReference type="PANTHER" id="PTHR35369:SF2">
    <property type="entry name" value="BLR3025 PROTEIN"/>
    <property type="match status" value="1"/>
</dbReference>
<sequence length="482" mass="54747">MDRWACVNAADFPLQVLLRSHPDWRQGPAALLDRDHPQGRLVGLNASARQAGLSRGMHYGEALALIPALRAGTVDPDQVASLADTLAQALGEYSPQVERHQELPGLFWLNASGLGRLYPDWRQWAGPLRRRIFERFDIRVTLAVGFRRALTYVIARTADTSGAFDTPEAERRAAGQARLTALDLPRADRELLTHLGLHTLDDLLALPAQGLHRRLSPALVELYRQARGDRELPIEPFTLKAPAQVDHHLDYAERNTHRLLFLLKGHLHPLLRSLEETHDKLVALNLHFELDHHPALSERIEPAEPTLDALTISDLIWLRLESLELPAGVTHLTLVAHGERTCTEQLRLDLGGAARSTRDIEAANRALARLRAHFGTEVVQRVRLRQAHLPEGRFVLEPLPRIPLPSPPSAPHPQAVRRFYPSPQRLRSLPGVSTRQGPHTICGGWWVREIHRDYHLMVTEDERLIWTFYDHRRHRWYVHAEF</sequence>
<dbReference type="Proteomes" id="UP000249169">
    <property type="component" value="Unassembled WGS sequence"/>
</dbReference>
<name>A0A328CC33_9DELT</name>
<keyword evidence="5" id="KW-1185">Reference proteome</keyword>
<keyword evidence="4" id="KW-0808">Transferase</keyword>
<dbReference type="InterPro" id="IPR001126">
    <property type="entry name" value="UmuC"/>
</dbReference>
<dbReference type="Gene3D" id="3.30.70.270">
    <property type="match status" value="1"/>
</dbReference>
<evidence type="ECO:0000313" key="4">
    <source>
        <dbReference type="EMBL" id="RAL23717.1"/>
    </source>
</evidence>
<keyword evidence="2" id="KW-0227">DNA damage</keyword>
<dbReference type="InterPro" id="IPR043502">
    <property type="entry name" value="DNA/RNA_pol_sf"/>
</dbReference>
<dbReference type="RefSeq" id="WP_111728975.1">
    <property type="nucleotide sequence ID" value="NZ_QHKO01000002.1"/>
</dbReference>
<dbReference type="PANTHER" id="PTHR35369">
    <property type="entry name" value="BLR3025 PROTEIN-RELATED"/>
    <property type="match status" value="1"/>
</dbReference>
<dbReference type="EMBL" id="QHKO01000002">
    <property type="protein sequence ID" value="RAL23717.1"/>
    <property type="molecule type" value="Genomic_DNA"/>
</dbReference>
<evidence type="ECO:0000256" key="2">
    <source>
        <dbReference type="ARBA" id="ARBA00022763"/>
    </source>
</evidence>
<dbReference type="OrthoDB" id="5483409at2"/>